<dbReference type="GO" id="GO:0004347">
    <property type="term" value="F:glucose-6-phosphate isomerase activity"/>
    <property type="evidence" value="ECO:0007669"/>
    <property type="project" value="InterPro"/>
</dbReference>
<name>A0A2M8EP79_9BACT</name>
<gene>
    <name evidence="4" type="ORF">CO057_02320</name>
</gene>
<evidence type="ECO:0000313" key="4">
    <source>
        <dbReference type="EMBL" id="PJC24545.1"/>
    </source>
</evidence>
<reference evidence="5" key="1">
    <citation type="submission" date="2017-09" db="EMBL/GenBank/DDBJ databases">
        <title>Depth-based differentiation of microbial function through sediment-hosted aquifers and enrichment of novel symbionts in the deep terrestrial subsurface.</title>
        <authorList>
            <person name="Probst A.J."/>
            <person name="Ladd B."/>
            <person name="Jarett J.K."/>
            <person name="Geller-Mcgrath D.E."/>
            <person name="Sieber C.M.K."/>
            <person name="Emerson J.B."/>
            <person name="Anantharaman K."/>
            <person name="Thomas B.C."/>
            <person name="Malmstrom R."/>
            <person name="Stieglmeier M."/>
            <person name="Klingl A."/>
            <person name="Woyke T."/>
            <person name="Ryan C.M."/>
            <person name="Banfield J.F."/>
        </authorList>
    </citation>
    <scope>NUCLEOTIDE SEQUENCE [LARGE SCALE GENOMIC DNA]</scope>
</reference>
<dbReference type="GO" id="GO:1901135">
    <property type="term" value="P:carbohydrate derivative metabolic process"/>
    <property type="evidence" value="ECO:0007669"/>
    <property type="project" value="InterPro"/>
</dbReference>
<dbReference type="EMBL" id="PFSI01000035">
    <property type="protein sequence ID" value="PJC24545.1"/>
    <property type="molecule type" value="Genomic_DNA"/>
</dbReference>
<evidence type="ECO:0000259" key="3">
    <source>
        <dbReference type="PROSITE" id="PS51464"/>
    </source>
</evidence>
<dbReference type="InterPro" id="IPR019490">
    <property type="entry name" value="Glu6P/Mann6P_isomerase_C"/>
</dbReference>
<evidence type="ECO:0000256" key="2">
    <source>
        <dbReference type="ARBA" id="ARBA00023235"/>
    </source>
</evidence>
<evidence type="ECO:0000256" key="1">
    <source>
        <dbReference type="ARBA" id="ARBA00010523"/>
    </source>
</evidence>
<proteinExistence type="inferred from homology"/>
<dbReference type="Gene3D" id="3.40.50.10490">
    <property type="entry name" value="Glucose-6-phosphate isomerase like protein, domain 1"/>
    <property type="match status" value="2"/>
</dbReference>
<dbReference type="GO" id="GO:0097367">
    <property type="term" value="F:carbohydrate derivative binding"/>
    <property type="evidence" value="ECO:0007669"/>
    <property type="project" value="InterPro"/>
</dbReference>
<accession>A0A2M8EP79</accession>
<dbReference type="AlphaFoldDB" id="A0A2M8EP79"/>
<dbReference type="InterPro" id="IPR046348">
    <property type="entry name" value="SIS_dom_sf"/>
</dbReference>
<dbReference type="Proteomes" id="UP000230251">
    <property type="component" value="Unassembled WGS sequence"/>
</dbReference>
<evidence type="ECO:0000313" key="5">
    <source>
        <dbReference type="Proteomes" id="UP000230251"/>
    </source>
</evidence>
<comment type="caution">
    <text evidence="4">The sequence shown here is derived from an EMBL/GenBank/DDBJ whole genome shotgun (WGS) entry which is preliminary data.</text>
</comment>
<dbReference type="Pfam" id="PF10432">
    <property type="entry name" value="bact-PGI_C"/>
    <property type="match status" value="1"/>
</dbReference>
<comment type="similarity">
    <text evidence="1">Belongs to the PGI/PMI family.</text>
</comment>
<dbReference type="InterPro" id="IPR001347">
    <property type="entry name" value="SIS_dom"/>
</dbReference>
<sequence>MLNDPKTYKTYDPEDIAYGIEKLSEQIQVAWADTRAMKFPKAYSTVTNIVVAGMGGSSLGGHMIQTACADRLKAPVHLLRDYNLPNWVSSKTLVIAVSYSGTTEEVLEVITHAKKAKAKIVAVAVGEKLKTYADKNKIPGYFFTPGELSKQPRLGLGFTLTGVLGMLERMNLIKINTKDIKGMCEAMGDVLDTCAVDVPAKENPAKTVAMELKDRAVLIVASEHLVGNAHALANQINENAKQFATYMEIPELNHHLMEGLGNPKDFFKKFSVLMLDSNHYHPHTHKRYDLTAQIFEKQGGVVIEYNANGKTRLEECGELLQFGGFVSYYLAMINKINPIEIPFVDWFKEQMGKK</sequence>
<feature type="domain" description="SIS" evidence="3">
    <location>
        <begin position="39"/>
        <end position="177"/>
    </location>
</feature>
<keyword evidence="2" id="KW-0413">Isomerase</keyword>
<dbReference type="CDD" id="cd05637">
    <property type="entry name" value="SIS_PGI_PMI_2"/>
    <property type="match status" value="1"/>
</dbReference>
<protein>
    <recommendedName>
        <fullName evidence="3">SIS domain-containing protein</fullName>
    </recommendedName>
</protein>
<organism evidence="4 5">
    <name type="scientific">Candidatus Uhrbacteria bacterium CG_4_9_14_0_2_um_filter_41_50</name>
    <dbReference type="NCBI Taxonomy" id="1975031"/>
    <lineage>
        <taxon>Bacteria</taxon>
        <taxon>Candidatus Uhriibacteriota</taxon>
    </lineage>
</organism>
<dbReference type="SUPFAM" id="SSF53697">
    <property type="entry name" value="SIS domain"/>
    <property type="match status" value="1"/>
</dbReference>
<dbReference type="PROSITE" id="PS51464">
    <property type="entry name" value="SIS"/>
    <property type="match status" value="1"/>
</dbReference>
<dbReference type="GO" id="GO:0004476">
    <property type="term" value="F:mannose-6-phosphate isomerase activity"/>
    <property type="evidence" value="ECO:0007669"/>
    <property type="project" value="InterPro"/>
</dbReference>
<dbReference type="GO" id="GO:0005975">
    <property type="term" value="P:carbohydrate metabolic process"/>
    <property type="evidence" value="ECO:0007669"/>
    <property type="project" value="InterPro"/>
</dbReference>